<dbReference type="CDD" id="cd06919">
    <property type="entry name" value="Asp_decarbox"/>
    <property type="match status" value="1"/>
</dbReference>
<feature type="active site" description="Proton donor" evidence="9">
    <location>
        <position position="59"/>
    </location>
</feature>
<keyword evidence="2 9" id="KW-0566">Pantothenate biosynthesis</keyword>
<gene>
    <name evidence="9" type="primary">panD</name>
    <name evidence="10" type="ORF">EWV81_03585</name>
</gene>
<dbReference type="AlphaFoldDB" id="A0A552E3A5"/>
<proteinExistence type="inferred from homology"/>
<keyword evidence="4 9" id="KW-0068">Autocatalytic cleavage</keyword>
<comment type="catalytic activity">
    <reaction evidence="9">
        <text>L-aspartate + H(+) = beta-alanine + CO2</text>
        <dbReference type="Rhea" id="RHEA:19497"/>
        <dbReference type="ChEBI" id="CHEBI:15378"/>
        <dbReference type="ChEBI" id="CHEBI:16526"/>
        <dbReference type="ChEBI" id="CHEBI:29991"/>
        <dbReference type="ChEBI" id="CHEBI:57966"/>
        <dbReference type="EC" id="4.1.1.11"/>
    </reaction>
</comment>
<keyword evidence="6 9" id="KW-0456">Lyase</keyword>
<feature type="binding site" evidence="9">
    <location>
        <position position="58"/>
    </location>
    <ligand>
        <name>substrate</name>
    </ligand>
</feature>
<dbReference type="InterPro" id="IPR009010">
    <property type="entry name" value="Asp_de-COase-like_dom_sf"/>
</dbReference>
<dbReference type="GO" id="GO:0005829">
    <property type="term" value="C:cytosol"/>
    <property type="evidence" value="ECO:0007669"/>
    <property type="project" value="TreeGrafter"/>
</dbReference>
<keyword evidence="1 9" id="KW-0963">Cytoplasm</keyword>
<evidence type="ECO:0000256" key="9">
    <source>
        <dbReference type="HAMAP-Rule" id="MF_00446"/>
    </source>
</evidence>
<comment type="PTM">
    <text evidence="9">Is synthesized initially as an inactive proenzyme, which is activated by self-cleavage at a specific serine bond to produce a beta-subunit with a hydroxyl group at its C-terminus and an alpha-subunit with a pyruvoyl group at its N-terminus.</text>
</comment>
<evidence type="ECO:0000256" key="6">
    <source>
        <dbReference type="ARBA" id="ARBA00023239"/>
    </source>
</evidence>
<dbReference type="SUPFAM" id="SSF50692">
    <property type="entry name" value="ADC-like"/>
    <property type="match status" value="1"/>
</dbReference>
<feature type="modified residue" description="Pyruvic acid (Ser)" evidence="9">
    <location>
        <position position="26"/>
    </location>
</feature>
<dbReference type="GO" id="GO:0015940">
    <property type="term" value="P:pantothenate biosynthetic process"/>
    <property type="evidence" value="ECO:0007669"/>
    <property type="project" value="UniProtKB-UniRule"/>
</dbReference>
<dbReference type="Proteomes" id="UP000319313">
    <property type="component" value="Unassembled WGS sequence"/>
</dbReference>
<protein>
    <recommendedName>
        <fullName evidence="9">Aspartate 1-decarboxylase</fullName>
        <ecNumber evidence="9">4.1.1.11</ecNumber>
    </recommendedName>
    <alternativeName>
        <fullName evidence="9">Aspartate alpha-decarboxylase</fullName>
    </alternativeName>
    <component>
        <recommendedName>
            <fullName evidence="9">Aspartate 1-decarboxylase beta chain</fullName>
        </recommendedName>
    </component>
    <component>
        <recommendedName>
            <fullName evidence="9">Aspartate 1-decarboxylase alpha chain</fullName>
        </recommendedName>
    </component>
</protein>
<evidence type="ECO:0000256" key="8">
    <source>
        <dbReference type="ARBA" id="ARBA00023317"/>
    </source>
</evidence>
<keyword evidence="8 9" id="KW-0670">Pyruvate</keyword>
<dbReference type="Gene3D" id="2.40.40.20">
    <property type="match status" value="1"/>
</dbReference>
<feature type="binding site" evidence="9">
    <location>
        <begin position="74"/>
        <end position="76"/>
    </location>
    <ligand>
        <name>substrate</name>
    </ligand>
</feature>
<evidence type="ECO:0000256" key="1">
    <source>
        <dbReference type="ARBA" id="ARBA00022490"/>
    </source>
</evidence>
<dbReference type="GO" id="GO:0004068">
    <property type="term" value="F:aspartate 1-decarboxylase activity"/>
    <property type="evidence" value="ECO:0007669"/>
    <property type="project" value="UniProtKB-UniRule"/>
</dbReference>
<feature type="chain" id="PRO_5023485144" description="Aspartate 1-decarboxylase alpha chain" evidence="9">
    <location>
        <begin position="26"/>
        <end position="159"/>
    </location>
</feature>
<dbReference type="PANTHER" id="PTHR21012:SF0">
    <property type="entry name" value="ASPARTATE 1-DECARBOXYLASE"/>
    <property type="match status" value="1"/>
</dbReference>
<comment type="function">
    <text evidence="9">Catalyzes the pyruvoyl-dependent decarboxylation of aspartate to produce beta-alanine.</text>
</comment>
<feature type="chain" id="PRO_5023485145" description="Aspartate 1-decarboxylase beta chain" evidence="9">
    <location>
        <begin position="1"/>
        <end position="25"/>
    </location>
</feature>
<dbReference type="HAMAP" id="MF_00446">
    <property type="entry name" value="PanD"/>
    <property type="match status" value="1"/>
</dbReference>
<evidence type="ECO:0000256" key="7">
    <source>
        <dbReference type="ARBA" id="ARBA00023270"/>
    </source>
</evidence>
<keyword evidence="7 9" id="KW-0704">Schiff base</keyword>
<dbReference type="NCBIfam" id="TIGR00223">
    <property type="entry name" value="panD"/>
    <property type="match status" value="1"/>
</dbReference>
<keyword evidence="5 9" id="KW-0865">Zymogen</keyword>
<dbReference type="EMBL" id="SFBL01000027">
    <property type="protein sequence ID" value="TRU28979.1"/>
    <property type="molecule type" value="Genomic_DNA"/>
</dbReference>
<comment type="subunit">
    <text evidence="9">Heterooctamer of four alpha and four beta subunits.</text>
</comment>
<feature type="active site" description="Schiff-base intermediate with substrate; via pyruvic acid" evidence="9">
    <location>
        <position position="26"/>
    </location>
</feature>
<comment type="caution">
    <text evidence="10">The sequence shown here is derived from an EMBL/GenBank/DDBJ whole genome shotgun (WGS) entry which is preliminary data.</text>
</comment>
<dbReference type="GO" id="GO:0006523">
    <property type="term" value="P:alanine biosynthetic process"/>
    <property type="evidence" value="ECO:0007669"/>
    <property type="project" value="InterPro"/>
</dbReference>
<evidence type="ECO:0000313" key="11">
    <source>
        <dbReference type="Proteomes" id="UP000319313"/>
    </source>
</evidence>
<dbReference type="Pfam" id="PF02261">
    <property type="entry name" value="Asp_decarbox"/>
    <property type="match status" value="1"/>
</dbReference>
<comment type="cofactor">
    <cofactor evidence="9">
        <name>pyruvate</name>
        <dbReference type="ChEBI" id="CHEBI:15361"/>
    </cofactor>
    <text evidence="9">Binds 1 pyruvoyl group covalently per subunit.</text>
</comment>
<evidence type="ECO:0000256" key="5">
    <source>
        <dbReference type="ARBA" id="ARBA00023145"/>
    </source>
</evidence>
<name>A0A552E3A5_MICAE</name>
<accession>A0A552E3A5</accession>
<reference evidence="10 11" key="1">
    <citation type="submission" date="2019-01" db="EMBL/GenBank/DDBJ databases">
        <title>Coherence of Microcystis species and biogeography revealed through population genomics.</title>
        <authorList>
            <person name="Perez-Carrascal O.M."/>
            <person name="Terrat Y."/>
            <person name="Giani A."/>
            <person name="Fortin N."/>
            <person name="Tromas N."/>
            <person name="Shapiro B.J."/>
        </authorList>
    </citation>
    <scope>NUCLEOTIDE SEQUENCE [LARGE SCALE GENOMIC DNA]</scope>
    <source>
        <strain evidence="10">Ma_SC_T_19800800_S464</strain>
    </source>
</reference>
<evidence type="ECO:0000256" key="2">
    <source>
        <dbReference type="ARBA" id="ARBA00022655"/>
    </source>
</evidence>
<evidence type="ECO:0000313" key="10">
    <source>
        <dbReference type="EMBL" id="TRU28979.1"/>
    </source>
</evidence>
<organism evidence="10 11">
    <name type="scientific">Microcystis aeruginosa Ma_SC_T_19800800_S464</name>
    <dbReference type="NCBI Taxonomy" id="2486257"/>
    <lineage>
        <taxon>Bacteria</taxon>
        <taxon>Bacillati</taxon>
        <taxon>Cyanobacteriota</taxon>
        <taxon>Cyanophyceae</taxon>
        <taxon>Oscillatoriophycideae</taxon>
        <taxon>Chroococcales</taxon>
        <taxon>Microcystaceae</taxon>
        <taxon>Microcystis</taxon>
    </lineage>
</organism>
<evidence type="ECO:0000256" key="4">
    <source>
        <dbReference type="ARBA" id="ARBA00022813"/>
    </source>
</evidence>
<dbReference type="PANTHER" id="PTHR21012">
    <property type="entry name" value="ASPARTATE 1-DECARBOXYLASE"/>
    <property type="match status" value="1"/>
</dbReference>
<comment type="pathway">
    <text evidence="9">Cofactor biosynthesis; (R)-pantothenate biosynthesis; beta-alanine from L-aspartate: step 1/1.</text>
</comment>
<comment type="similarity">
    <text evidence="9">Belongs to the PanD family.</text>
</comment>
<dbReference type="EC" id="4.1.1.11" evidence="9"/>
<dbReference type="UniPathway" id="UPA00028">
    <property type="reaction ID" value="UER00002"/>
</dbReference>
<dbReference type="InterPro" id="IPR003190">
    <property type="entry name" value="Asp_decarbox"/>
</dbReference>
<sequence>MGKIRLMNAKLHRVRVTETERDYMGSVTIDSNLMDRVGILPLQEVQIVNVTNGNRVTTYPVPGKPDSGIVCINGAAANLFTPGDIVLIFTFEERDLAEVLQYGHEAKVIIADENNTCQEFLVQRLIPEQGTVKFHSATPVSAPSNWVSAGFPKLNGVDS</sequence>
<keyword evidence="3 9" id="KW-0210">Decarboxylase</keyword>
<evidence type="ECO:0000256" key="3">
    <source>
        <dbReference type="ARBA" id="ARBA00022793"/>
    </source>
</evidence>
<comment type="subcellular location">
    <subcellularLocation>
        <location evidence="9">Cytoplasm</location>
    </subcellularLocation>
</comment>